<dbReference type="InterPro" id="IPR037066">
    <property type="entry name" value="Plug_dom_sf"/>
</dbReference>
<keyword evidence="4 8" id="KW-0812">Transmembrane</keyword>
<dbReference type="Gene3D" id="2.40.170.20">
    <property type="entry name" value="TonB-dependent receptor, beta-barrel domain"/>
    <property type="match status" value="1"/>
</dbReference>
<comment type="similarity">
    <text evidence="8 9">Belongs to the TonB-dependent receptor family.</text>
</comment>
<dbReference type="InterPro" id="IPR000531">
    <property type="entry name" value="Beta-barrel_TonB"/>
</dbReference>
<accession>A0A1H3XZC7</accession>
<keyword evidence="14" id="KW-1185">Reference proteome</keyword>
<dbReference type="InterPro" id="IPR018247">
    <property type="entry name" value="EF_Hand_1_Ca_BS"/>
</dbReference>
<evidence type="ECO:0000256" key="8">
    <source>
        <dbReference type="PROSITE-ProRule" id="PRU01360"/>
    </source>
</evidence>
<organism evidence="13 14">
    <name type="scientific">Arachidicoccus rhizosphaerae</name>
    <dbReference type="NCBI Taxonomy" id="551991"/>
    <lineage>
        <taxon>Bacteria</taxon>
        <taxon>Pseudomonadati</taxon>
        <taxon>Bacteroidota</taxon>
        <taxon>Chitinophagia</taxon>
        <taxon>Chitinophagales</taxon>
        <taxon>Chitinophagaceae</taxon>
        <taxon>Arachidicoccus</taxon>
    </lineage>
</organism>
<evidence type="ECO:0000256" key="6">
    <source>
        <dbReference type="ARBA" id="ARBA00023136"/>
    </source>
</evidence>
<evidence type="ECO:0000256" key="3">
    <source>
        <dbReference type="ARBA" id="ARBA00022452"/>
    </source>
</evidence>
<gene>
    <name evidence="13" type="ORF">SAMN05192529_10714</name>
</gene>
<evidence type="ECO:0000256" key="10">
    <source>
        <dbReference type="SAM" id="SignalP"/>
    </source>
</evidence>
<dbReference type="PROSITE" id="PS52016">
    <property type="entry name" value="TONB_DEPENDENT_REC_3"/>
    <property type="match status" value="1"/>
</dbReference>
<evidence type="ECO:0000256" key="1">
    <source>
        <dbReference type="ARBA" id="ARBA00004571"/>
    </source>
</evidence>
<dbReference type="InterPro" id="IPR008969">
    <property type="entry name" value="CarboxyPept-like_regulatory"/>
</dbReference>
<dbReference type="NCBIfam" id="TIGR04057">
    <property type="entry name" value="SusC_RagA_signa"/>
    <property type="match status" value="1"/>
</dbReference>
<dbReference type="Gene3D" id="2.60.40.1120">
    <property type="entry name" value="Carboxypeptidase-like, regulatory domain"/>
    <property type="match status" value="1"/>
</dbReference>
<proteinExistence type="inferred from homology"/>
<evidence type="ECO:0000256" key="2">
    <source>
        <dbReference type="ARBA" id="ARBA00022448"/>
    </source>
</evidence>
<dbReference type="InterPro" id="IPR023997">
    <property type="entry name" value="TonB-dep_OMP_SusC/RagA_CS"/>
</dbReference>
<sequence>MKQNLLLWLLLMVTSVTWAQSQVIKGHVSNESGAPLSGASVKLQGTNIGTLTNSSGDFSLEASAATLKNAVLIFNYAGYVEKTQPLGSNTTVNITLVPSENNLNDIVVIGYGTVKRKDLTGSVASVSGKDIAAVPVANAAQALQGKLPGVSVTSQDGRPGASVSIRVRGGGSISQSNEPLYIVDGFPVSSIADIPGDQIQSVDVLKDAASTAIYGSRGANGVVIVTTKSGQAGKVKIDYDGYIQFNRPIKYLGTLGAYDYIAYNWAYASAISSAYAKAWESLWAIGDSASVYGNSAGIDHYKSVAATNFSKKTYGNSFSHNHNLSISGGTASTKYILSGSYLDNDGMKVNSWYKRANASFKLNQKVSNRLNLSFNSRFTSDQTAGNESTTSGKGSILSSAYQFRPIATGDVLGTLNDQINTQLGLYDQVLQDAYNPYNMMKDYLPVSYSRTLFSNASITWNVTKDLTARSELGYNLYWNKDKTWSGAIYNNYIDAAGDQTYAGNAAIATSEGWGLRWVNTLSYQVPFPEKHNMNIVVGQELNNSGSEGTSMYGYKYPAGFSADRAFAQMDQYYHDPNGTVNYGFSSSTGTPNRLTSYFGRVNYSYLERYLITGTFRADQSSRFAPTHRSGYFPAGAVAWRIDREDFMKNVNWVNNLKLRLSYGAVGNDGISANLWKTQWSSDGLTKYSIDEQQLSAYSPASTIANPNLKWETTITKNLGLDFTLFDNRLSGTVDVYKNKTKNLLLLTSISAISGFTSTYDNVGSTSNRGIEVSLSGDIFREKEFSLSASINVNINKSRVDALAPNVNGLYTTAWGSGNVMQPTYDYILEVGKPVGQVRGFTYEGWYTVDDFTYQNGIYTLKSGIADIATGIIGDVHGTDANKPSGQVAYPGVIKFKDVNGDGIVDGNDVGIIGHMTPKHTGGFSLNSTYKGFDLALNFNWSYGNDVYNANYLAGTYGAKEDGLYRNRYSSLSSAYKIYDIQNGQLQFVTDPSALQALNANATMFLPYHETPVVSSFGIEDGSYLRLNTVTLGYSLPEKLVGRMGISRLRLYAAVYNALTITGYSGLDPEVNTNTSQGGAQYPTVGLDFGSYPRARSYTFGLNVQF</sequence>
<dbReference type="Proteomes" id="UP000199041">
    <property type="component" value="Unassembled WGS sequence"/>
</dbReference>
<feature type="chain" id="PRO_5011536017" evidence="10">
    <location>
        <begin position="20"/>
        <end position="1105"/>
    </location>
</feature>
<evidence type="ECO:0000313" key="14">
    <source>
        <dbReference type="Proteomes" id="UP000199041"/>
    </source>
</evidence>
<dbReference type="GO" id="GO:0009279">
    <property type="term" value="C:cell outer membrane"/>
    <property type="evidence" value="ECO:0007669"/>
    <property type="project" value="UniProtKB-SubCell"/>
</dbReference>
<comment type="subcellular location">
    <subcellularLocation>
        <location evidence="1 8">Cell outer membrane</location>
        <topology evidence="1 8">Multi-pass membrane protein</topology>
    </subcellularLocation>
</comment>
<dbReference type="InterPro" id="IPR023996">
    <property type="entry name" value="TonB-dep_OMP_SusC/RagA"/>
</dbReference>
<dbReference type="RefSeq" id="WP_091395938.1">
    <property type="nucleotide sequence ID" value="NZ_FNQY01000007.1"/>
</dbReference>
<dbReference type="SUPFAM" id="SSF49464">
    <property type="entry name" value="Carboxypeptidase regulatory domain-like"/>
    <property type="match status" value="1"/>
</dbReference>
<dbReference type="FunFam" id="2.170.130.10:FF:000008">
    <property type="entry name" value="SusC/RagA family TonB-linked outer membrane protein"/>
    <property type="match status" value="1"/>
</dbReference>
<feature type="signal peptide" evidence="10">
    <location>
        <begin position="1"/>
        <end position="19"/>
    </location>
</feature>
<keyword evidence="3 8" id="KW-1134">Transmembrane beta strand</keyword>
<reference evidence="13 14" key="1">
    <citation type="submission" date="2016-10" db="EMBL/GenBank/DDBJ databases">
        <authorList>
            <person name="de Groot N.N."/>
        </authorList>
    </citation>
    <scope>NUCLEOTIDE SEQUENCE [LARGE SCALE GENOMIC DNA]</scope>
    <source>
        <strain evidence="13 14">Vu-144</strain>
    </source>
</reference>
<evidence type="ECO:0000259" key="12">
    <source>
        <dbReference type="Pfam" id="PF07715"/>
    </source>
</evidence>
<dbReference type="NCBIfam" id="TIGR04056">
    <property type="entry name" value="OMP_RagA_SusC"/>
    <property type="match status" value="1"/>
</dbReference>
<dbReference type="STRING" id="551991.SAMN05192529_10714"/>
<keyword evidence="5 9" id="KW-0798">TonB box</keyword>
<keyword evidence="7 8" id="KW-0998">Cell outer membrane</keyword>
<dbReference type="Pfam" id="PF07715">
    <property type="entry name" value="Plug"/>
    <property type="match status" value="1"/>
</dbReference>
<keyword evidence="2 8" id="KW-0813">Transport</keyword>
<evidence type="ECO:0000259" key="11">
    <source>
        <dbReference type="Pfam" id="PF00593"/>
    </source>
</evidence>
<dbReference type="SUPFAM" id="SSF56935">
    <property type="entry name" value="Porins"/>
    <property type="match status" value="1"/>
</dbReference>
<feature type="domain" description="TonB-dependent receptor-like beta-barrel" evidence="11">
    <location>
        <begin position="425"/>
        <end position="1056"/>
    </location>
</feature>
<evidence type="ECO:0000256" key="9">
    <source>
        <dbReference type="RuleBase" id="RU003357"/>
    </source>
</evidence>
<feature type="domain" description="TonB-dependent receptor plug" evidence="12">
    <location>
        <begin position="116"/>
        <end position="222"/>
    </location>
</feature>
<keyword evidence="10" id="KW-0732">Signal</keyword>
<keyword evidence="6 8" id="KW-0472">Membrane</keyword>
<dbReference type="OrthoDB" id="9768177at2"/>
<evidence type="ECO:0000256" key="5">
    <source>
        <dbReference type="ARBA" id="ARBA00023077"/>
    </source>
</evidence>
<dbReference type="AlphaFoldDB" id="A0A1H3XZC7"/>
<evidence type="ECO:0000256" key="7">
    <source>
        <dbReference type="ARBA" id="ARBA00023237"/>
    </source>
</evidence>
<name>A0A1H3XZC7_9BACT</name>
<dbReference type="InterPro" id="IPR039426">
    <property type="entry name" value="TonB-dep_rcpt-like"/>
</dbReference>
<protein>
    <submittedName>
        <fullName evidence="13">TonB-linked outer membrane protein, SusC/RagA family</fullName>
    </submittedName>
</protein>
<dbReference type="Pfam" id="PF13715">
    <property type="entry name" value="CarbopepD_reg_2"/>
    <property type="match status" value="1"/>
</dbReference>
<dbReference type="Pfam" id="PF00593">
    <property type="entry name" value="TonB_dep_Rec_b-barrel"/>
    <property type="match status" value="1"/>
</dbReference>
<evidence type="ECO:0000313" key="13">
    <source>
        <dbReference type="EMBL" id="SEA04817.1"/>
    </source>
</evidence>
<dbReference type="EMBL" id="FNQY01000007">
    <property type="protein sequence ID" value="SEA04817.1"/>
    <property type="molecule type" value="Genomic_DNA"/>
</dbReference>
<dbReference type="Gene3D" id="2.170.130.10">
    <property type="entry name" value="TonB-dependent receptor, plug domain"/>
    <property type="match status" value="1"/>
</dbReference>
<dbReference type="InterPro" id="IPR036942">
    <property type="entry name" value="Beta-barrel_TonB_sf"/>
</dbReference>
<dbReference type="PROSITE" id="PS00018">
    <property type="entry name" value="EF_HAND_1"/>
    <property type="match status" value="1"/>
</dbReference>
<dbReference type="InterPro" id="IPR012910">
    <property type="entry name" value="Plug_dom"/>
</dbReference>
<evidence type="ECO:0000256" key="4">
    <source>
        <dbReference type="ARBA" id="ARBA00022692"/>
    </source>
</evidence>